<dbReference type="Gene3D" id="3.40.80.10">
    <property type="entry name" value="Peptidoglycan recognition protein-like"/>
    <property type="match status" value="1"/>
</dbReference>
<dbReference type="InterPro" id="IPR051056">
    <property type="entry name" value="Glycosyl_Hydrolase_73"/>
</dbReference>
<evidence type="ECO:0000256" key="1">
    <source>
        <dbReference type="ARBA" id="ARBA00010266"/>
    </source>
</evidence>
<dbReference type="GO" id="GO:0004040">
    <property type="term" value="F:amidase activity"/>
    <property type="evidence" value="ECO:0007669"/>
    <property type="project" value="InterPro"/>
</dbReference>
<evidence type="ECO:0000259" key="4">
    <source>
        <dbReference type="SMART" id="SM00644"/>
    </source>
</evidence>
<gene>
    <name evidence="5" type="ORF">FEZ33_01150</name>
</gene>
<feature type="domain" description="N-acetylmuramoyl-L-alanine amidase" evidence="4">
    <location>
        <begin position="146"/>
        <end position="284"/>
    </location>
</feature>
<dbReference type="SMART" id="SM00644">
    <property type="entry name" value="Ami_2"/>
    <property type="match status" value="1"/>
</dbReference>
<name>A0A5R9EP65_9LACT</name>
<keyword evidence="2" id="KW-0378">Hydrolase</keyword>
<dbReference type="Proteomes" id="UP000306420">
    <property type="component" value="Unassembled WGS sequence"/>
</dbReference>
<dbReference type="CDD" id="cd06583">
    <property type="entry name" value="PGRP"/>
    <property type="match status" value="1"/>
</dbReference>
<accession>A0A5R9EP65</accession>
<dbReference type="InterPro" id="IPR036505">
    <property type="entry name" value="Amidase/PGRP_sf"/>
</dbReference>
<proteinExistence type="inferred from homology"/>
<comment type="similarity">
    <text evidence="1">Belongs to the glycosyl hydrolase 73 family.</text>
</comment>
<protein>
    <recommendedName>
        <fullName evidence="4">N-acetylmuramoyl-L-alanine amidase domain-containing protein</fullName>
    </recommendedName>
</protein>
<dbReference type="Gene3D" id="4.10.80.30">
    <property type="entry name" value="DNA polymerase, domain 6"/>
    <property type="match status" value="1"/>
</dbReference>
<feature type="region of interest" description="Disordered" evidence="3">
    <location>
        <begin position="303"/>
        <end position="323"/>
    </location>
</feature>
<dbReference type="PANTHER" id="PTHR33308">
    <property type="entry name" value="PEPTIDOGLYCAN HYDROLASE FLGJ"/>
    <property type="match status" value="1"/>
</dbReference>
<dbReference type="OrthoDB" id="2168681at2"/>
<dbReference type="AlphaFoldDB" id="A0A5R9EP65"/>
<comment type="caution">
    <text evidence="5">The sequence shown here is derived from an EMBL/GenBank/DDBJ whole genome shotgun (WGS) entry which is preliminary data.</text>
</comment>
<dbReference type="Gene3D" id="1.10.530.10">
    <property type="match status" value="1"/>
</dbReference>
<organism evidence="5 6">
    <name type="scientific">Ruoffia tabacinasalis</name>
    <dbReference type="NCBI Taxonomy" id="87458"/>
    <lineage>
        <taxon>Bacteria</taxon>
        <taxon>Bacillati</taxon>
        <taxon>Bacillota</taxon>
        <taxon>Bacilli</taxon>
        <taxon>Lactobacillales</taxon>
        <taxon>Aerococcaceae</taxon>
        <taxon>Ruoffia</taxon>
    </lineage>
</organism>
<dbReference type="Pfam" id="PF01832">
    <property type="entry name" value="Glucosaminidase"/>
    <property type="match status" value="1"/>
</dbReference>
<reference evidence="5 6" key="1">
    <citation type="submission" date="2019-05" db="EMBL/GenBank/DDBJ databases">
        <title>The metagenome of a microbial culture collection derived from dairy environment covers the genomic content of the human microbiome.</title>
        <authorList>
            <person name="Roder T."/>
            <person name="Wuthrich D."/>
            <person name="Sattari Z."/>
            <person name="Von Ah U."/>
            <person name="Bar C."/>
            <person name="Ronchi F."/>
            <person name="Macpherson A.J."/>
            <person name="Ganal-Vonarburg S.C."/>
            <person name="Bruggmann R."/>
            <person name="Vergeres G."/>
        </authorList>
    </citation>
    <scope>NUCLEOTIDE SEQUENCE [LARGE SCALE GENOMIC DNA]</scope>
    <source>
        <strain evidence="5 6">FAM 24227</strain>
    </source>
</reference>
<dbReference type="InterPro" id="IPR002502">
    <property type="entry name" value="Amidase_domain"/>
</dbReference>
<dbReference type="Pfam" id="PF01510">
    <property type="entry name" value="Amidase_2"/>
    <property type="match status" value="1"/>
</dbReference>
<dbReference type="InterPro" id="IPR002901">
    <property type="entry name" value="MGlyc_endo_b_GlcNAc-like_dom"/>
</dbReference>
<sequence>MFTSELALKSNNGFGIKASAPWTGDSVPHVSGEVGGARESEFRKYPSHEASIKDHAEFFTSTPFRQTDKVYGLAIKATNYKDEAKYLAPKFKGDMYSYAGDPNYATKLIDKVERYNLTQYDTKKGNDTMSFPRPKMTDRRKQALGYPGSGAYAKRSVSAIKNIVWHYTATKHEGNGATIIKNHERYWRNTYGWDIGGYHYYIDRQGNIYWNYDLEIVTYGAGRLNPQLMHISCEASSASNYTSAQVKAREALTLWLMSEPLKHLGGQDMRGHKEIPYNSTSCPGYSVAELNQYRKDLSAKLKAGSKPVDPNNPQGMATTPFKDYKEPRLPFDELKKGDTVTLDTNWQWADLTKRQLLASPKYKELLGTKDKISEVIKLDKPGNHSKVAYRLEKYNSIILEEYLEESKRSWELKPVEVETPEEVKQKYEELQEGEYIDNDGVVWVWGKK</sequence>
<dbReference type="PANTHER" id="PTHR33308:SF9">
    <property type="entry name" value="PEPTIDOGLYCAN HYDROLASE FLGJ"/>
    <property type="match status" value="1"/>
</dbReference>
<dbReference type="GO" id="GO:0008745">
    <property type="term" value="F:N-acetylmuramoyl-L-alanine amidase activity"/>
    <property type="evidence" value="ECO:0007669"/>
    <property type="project" value="InterPro"/>
</dbReference>
<evidence type="ECO:0000313" key="6">
    <source>
        <dbReference type="Proteomes" id="UP000306420"/>
    </source>
</evidence>
<evidence type="ECO:0000256" key="3">
    <source>
        <dbReference type="SAM" id="MobiDB-lite"/>
    </source>
</evidence>
<dbReference type="SUPFAM" id="SSF55846">
    <property type="entry name" value="N-acetylmuramoyl-L-alanine amidase-like"/>
    <property type="match status" value="1"/>
</dbReference>
<evidence type="ECO:0000256" key="2">
    <source>
        <dbReference type="ARBA" id="ARBA00022801"/>
    </source>
</evidence>
<dbReference type="EMBL" id="VBSP01000002">
    <property type="protein sequence ID" value="TLQ49270.1"/>
    <property type="molecule type" value="Genomic_DNA"/>
</dbReference>
<dbReference type="GO" id="GO:0009253">
    <property type="term" value="P:peptidoglycan catabolic process"/>
    <property type="evidence" value="ECO:0007669"/>
    <property type="project" value="InterPro"/>
</dbReference>
<evidence type="ECO:0000313" key="5">
    <source>
        <dbReference type="EMBL" id="TLQ49270.1"/>
    </source>
</evidence>